<accession>A0A5N5X672</accession>
<dbReference type="Gene3D" id="1.10.167.10">
    <property type="entry name" value="Regulator of G-protein Signalling 4, domain 2"/>
    <property type="match status" value="1"/>
</dbReference>
<dbReference type="InterPro" id="IPR044926">
    <property type="entry name" value="RGS_subdomain_2"/>
</dbReference>
<keyword evidence="3" id="KW-1185">Reference proteome</keyword>
<feature type="transmembrane region" description="Helical" evidence="1">
    <location>
        <begin position="55"/>
        <end position="75"/>
    </location>
</feature>
<dbReference type="AlphaFoldDB" id="A0A5N5X672"/>
<keyword evidence="1" id="KW-0472">Membrane</keyword>
<feature type="transmembrane region" description="Helical" evidence="1">
    <location>
        <begin position="87"/>
        <end position="105"/>
    </location>
</feature>
<evidence type="ECO:0008006" key="4">
    <source>
        <dbReference type="Google" id="ProtNLM"/>
    </source>
</evidence>
<evidence type="ECO:0000256" key="1">
    <source>
        <dbReference type="SAM" id="Phobius"/>
    </source>
</evidence>
<dbReference type="EMBL" id="ML732183">
    <property type="protein sequence ID" value="KAB8076241.1"/>
    <property type="molecule type" value="Genomic_DNA"/>
</dbReference>
<protein>
    <recommendedName>
        <fullName evidence="4">RGS domain-containing protein</fullName>
    </recommendedName>
</protein>
<dbReference type="Proteomes" id="UP000326565">
    <property type="component" value="Unassembled WGS sequence"/>
</dbReference>
<dbReference type="SUPFAM" id="SSF48097">
    <property type="entry name" value="Regulator of G-protein signaling, RGS"/>
    <property type="match status" value="1"/>
</dbReference>
<keyword evidence="1" id="KW-0812">Transmembrane</keyword>
<gene>
    <name evidence="2" type="ORF">BDV29DRAFT_200331</name>
</gene>
<feature type="transmembrane region" description="Helical" evidence="1">
    <location>
        <begin position="206"/>
        <end position="225"/>
    </location>
</feature>
<sequence>MGSELGITADSKPQAAYTPVSIWWACWAGIWTAAVALGMTYLITRRNTPILRIRGLGLSLSAVVLLHLYWASVQFGTMIGAIMPGDAQYWIMGTYLPCGMALFHASNSRFLHVAKLQRKYVHHDSDPSDASPDPKRKGGLISRFRSLNYNAKILVITGISIVLQLLLTILMWIISRKWHTSWGIPGTEVHGTPMEQNTEMGRGWEWWSTVVGQVFWSWIVAPIILWKSRNIHDTHGWRVQTIGCAIANLPATPLWLIGLYVPAMEVVNQYWIPPQWICLSILVMEIFTVFLPCWEAMRHQSLRQETLDAIAQWEAKTKATGSEAKSLSSVPTMVESMMSGWKSTNGSVETTNTFRDSILTMSALEYVLERNPTPLQTFSALHDFSGENVAFLTSVAEWKSSMPMAAGDSTTPKDDTAKELIRERFIRALHIYATFISVRHAEFPVNISSQDLKKLESIFEGPARILYGDEREVDLATPFDTPSFSFKAPSSPTSVEGFEKATQSLVSPMNDQVQYLIEVPEAFGATVFDNAEESIKYLVLTNTWPKFVRSRRSSTDSSDTMKANMHAV</sequence>
<evidence type="ECO:0000313" key="3">
    <source>
        <dbReference type="Proteomes" id="UP000326565"/>
    </source>
</evidence>
<feature type="transmembrane region" description="Helical" evidence="1">
    <location>
        <begin position="153"/>
        <end position="174"/>
    </location>
</feature>
<organism evidence="2 3">
    <name type="scientific">Aspergillus leporis</name>
    <dbReference type="NCBI Taxonomy" id="41062"/>
    <lineage>
        <taxon>Eukaryota</taxon>
        <taxon>Fungi</taxon>
        <taxon>Dikarya</taxon>
        <taxon>Ascomycota</taxon>
        <taxon>Pezizomycotina</taxon>
        <taxon>Eurotiomycetes</taxon>
        <taxon>Eurotiomycetidae</taxon>
        <taxon>Eurotiales</taxon>
        <taxon>Aspergillaceae</taxon>
        <taxon>Aspergillus</taxon>
        <taxon>Aspergillus subgen. Circumdati</taxon>
    </lineage>
</organism>
<dbReference type="InterPro" id="IPR036305">
    <property type="entry name" value="RGS_sf"/>
</dbReference>
<proteinExistence type="predicted"/>
<feature type="transmembrane region" description="Helical" evidence="1">
    <location>
        <begin position="22"/>
        <end position="43"/>
    </location>
</feature>
<evidence type="ECO:0000313" key="2">
    <source>
        <dbReference type="EMBL" id="KAB8076241.1"/>
    </source>
</evidence>
<keyword evidence="1" id="KW-1133">Transmembrane helix</keyword>
<feature type="transmembrane region" description="Helical" evidence="1">
    <location>
        <begin position="273"/>
        <end position="294"/>
    </location>
</feature>
<dbReference type="OrthoDB" id="5313079at2759"/>
<reference evidence="2 3" key="1">
    <citation type="submission" date="2019-04" db="EMBL/GenBank/DDBJ databases">
        <title>Friends and foes A comparative genomics study of 23 Aspergillus species from section Flavi.</title>
        <authorList>
            <consortium name="DOE Joint Genome Institute"/>
            <person name="Kjaerbolling I."/>
            <person name="Vesth T."/>
            <person name="Frisvad J.C."/>
            <person name="Nybo J.L."/>
            <person name="Theobald S."/>
            <person name="Kildgaard S."/>
            <person name="Isbrandt T."/>
            <person name="Kuo A."/>
            <person name="Sato A."/>
            <person name="Lyhne E.K."/>
            <person name="Kogle M.E."/>
            <person name="Wiebenga A."/>
            <person name="Kun R.S."/>
            <person name="Lubbers R.J."/>
            <person name="Makela M.R."/>
            <person name="Barry K."/>
            <person name="Chovatia M."/>
            <person name="Clum A."/>
            <person name="Daum C."/>
            <person name="Haridas S."/>
            <person name="He G."/>
            <person name="LaButti K."/>
            <person name="Lipzen A."/>
            <person name="Mondo S."/>
            <person name="Riley R."/>
            <person name="Salamov A."/>
            <person name="Simmons B.A."/>
            <person name="Magnuson J.K."/>
            <person name="Henrissat B."/>
            <person name="Mortensen U.H."/>
            <person name="Larsen T.O."/>
            <person name="Devries R.P."/>
            <person name="Grigoriev I.V."/>
            <person name="Machida M."/>
            <person name="Baker S.E."/>
            <person name="Andersen M.R."/>
        </authorList>
    </citation>
    <scope>NUCLEOTIDE SEQUENCE [LARGE SCALE GENOMIC DNA]</scope>
    <source>
        <strain evidence="2 3">CBS 151.66</strain>
    </source>
</reference>
<name>A0A5N5X672_9EURO</name>
<feature type="transmembrane region" description="Helical" evidence="1">
    <location>
        <begin position="237"/>
        <end position="261"/>
    </location>
</feature>